<dbReference type="InterPro" id="IPR007210">
    <property type="entry name" value="ABC_Gly_betaine_transp_sub-bd"/>
</dbReference>
<dbReference type="RefSeq" id="WP_343872198.1">
    <property type="nucleotide sequence ID" value="NZ_BAAAIX010000007.1"/>
</dbReference>
<feature type="domain" description="ABC-type glycine betaine transport system substrate-binding" evidence="2">
    <location>
        <begin position="37"/>
        <end position="296"/>
    </location>
</feature>
<evidence type="ECO:0000259" key="2">
    <source>
        <dbReference type="Pfam" id="PF04069"/>
    </source>
</evidence>
<dbReference type="PROSITE" id="PS51257">
    <property type="entry name" value="PROKAR_LIPOPROTEIN"/>
    <property type="match status" value="1"/>
</dbReference>
<dbReference type="Pfam" id="PF04069">
    <property type="entry name" value="OpuAC"/>
    <property type="match status" value="1"/>
</dbReference>
<dbReference type="CDD" id="cd13606">
    <property type="entry name" value="PBP2_ProX_like"/>
    <property type="match status" value="1"/>
</dbReference>
<dbReference type="Gene3D" id="3.40.190.120">
    <property type="entry name" value="Osmoprotection protein (prox), domain 2"/>
    <property type="match status" value="1"/>
</dbReference>
<keyword evidence="1" id="KW-0732">Signal</keyword>
<evidence type="ECO:0000313" key="3">
    <source>
        <dbReference type="EMBL" id="MFD1889211.1"/>
    </source>
</evidence>
<feature type="signal peptide" evidence="1">
    <location>
        <begin position="1"/>
        <end position="21"/>
    </location>
</feature>
<proteinExistence type="predicted"/>
<name>A0ABW4RSB8_9ACTN</name>
<feature type="chain" id="PRO_5045300503" evidence="1">
    <location>
        <begin position="22"/>
        <end position="301"/>
    </location>
</feature>
<reference evidence="4" key="1">
    <citation type="journal article" date="2019" name="Int. J. Syst. Evol. Microbiol.">
        <title>The Global Catalogue of Microorganisms (GCM) 10K type strain sequencing project: providing services to taxonomists for standard genome sequencing and annotation.</title>
        <authorList>
            <consortium name="The Broad Institute Genomics Platform"/>
            <consortium name="The Broad Institute Genome Sequencing Center for Infectious Disease"/>
            <person name="Wu L."/>
            <person name="Ma J."/>
        </authorList>
    </citation>
    <scope>NUCLEOTIDE SEQUENCE [LARGE SCALE GENOMIC DNA]</scope>
    <source>
        <strain evidence="4">CAIM 431</strain>
    </source>
</reference>
<comment type="caution">
    <text evidence="3">The sequence shown here is derived from an EMBL/GenBank/DDBJ whole genome shotgun (WGS) entry which is preliminary data.</text>
</comment>
<dbReference type="SUPFAM" id="SSF53850">
    <property type="entry name" value="Periplasmic binding protein-like II"/>
    <property type="match status" value="1"/>
</dbReference>
<evidence type="ECO:0000256" key="1">
    <source>
        <dbReference type="SAM" id="SignalP"/>
    </source>
</evidence>
<gene>
    <name evidence="3" type="ORF">ACFSCS_03290</name>
</gene>
<dbReference type="Gene3D" id="3.40.190.10">
    <property type="entry name" value="Periplasmic binding protein-like II"/>
    <property type="match status" value="1"/>
</dbReference>
<keyword evidence="4" id="KW-1185">Reference proteome</keyword>
<evidence type="ECO:0000313" key="4">
    <source>
        <dbReference type="Proteomes" id="UP001597326"/>
    </source>
</evidence>
<protein>
    <submittedName>
        <fullName evidence="3">ABC transporter substrate-binding protein</fullName>
    </submittedName>
</protein>
<dbReference type="Proteomes" id="UP001597326">
    <property type="component" value="Unassembled WGS sequence"/>
</dbReference>
<accession>A0ABW4RSB8</accession>
<organism evidence="3 4">
    <name type="scientific">Luteococcus peritonei</name>
    <dbReference type="NCBI Taxonomy" id="88874"/>
    <lineage>
        <taxon>Bacteria</taxon>
        <taxon>Bacillati</taxon>
        <taxon>Actinomycetota</taxon>
        <taxon>Actinomycetes</taxon>
        <taxon>Propionibacteriales</taxon>
        <taxon>Propionibacteriaceae</taxon>
        <taxon>Luteococcus</taxon>
    </lineage>
</organism>
<dbReference type="EMBL" id="JBHUFZ010000008">
    <property type="protein sequence ID" value="MFD1889211.1"/>
    <property type="molecule type" value="Genomic_DNA"/>
</dbReference>
<sequence length="301" mass="31914">MRRLLAPLIALVLVLTGCASSDPLGTQQGVAGGQASKELVIGSQQYYSNEIVAELYAQALESRGWKITRSYQIGQREIYLPELAAGRIDVVPEYLGNLLQYYDKQATARTAQEITAALREKVPSGLMVLEPAAASDQDSYNVTAATAKKYDLKTIADLSRLGSVKVAGNSELTKRPYGPSGLKSTYGVDATVLPVEDSGGPLTVKALVDGKVQVADIYSADPSIKAKGLVTLSDPKNLVLPQNVVPVVGPKVGADAGSIMELVNSRLTTDELVQLNAQSVTEQKSSAVIAKAWLAKEGIVK</sequence>